<evidence type="ECO:0000313" key="4">
    <source>
        <dbReference type="EMBL" id="EWC64258.1"/>
    </source>
</evidence>
<gene>
    <name evidence="4" type="ORF">UO65_0381</name>
</gene>
<sequence length="181" mass="19093">MVEAAAAVFAEKGIAATRIQDVAATAGFTRGAVYSNFADKADLLAAVVDATSDRMAVDGTTVFDPAVPPSALRAGIGRLVADWVRELPVHRKLQLELVAQATRDERLRATLVEPRRRRRRAVAAAATAYFDSRGMPLPLPADTFATTLLAVVNAFAIELLIDPEGTTPTAVADALSVLVPG</sequence>
<organism evidence="4 5">
    <name type="scientific">Actinokineospora spheciospongiae</name>
    <dbReference type="NCBI Taxonomy" id="909613"/>
    <lineage>
        <taxon>Bacteria</taxon>
        <taxon>Bacillati</taxon>
        <taxon>Actinomycetota</taxon>
        <taxon>Actinomycetes</taxon>
        <taxon>Pseudonocardiales</taxon>
        <taxon>Pseudonocardiaceae</taxon>
        <taxon>Actinokineospora</taxon>
    </lineage>
</organism>
<dbReference type="PANTHER" id="PTHR30055:SF241">
    <property type="entry name" value="TRANSCRIPTIONAL REGULATORY PROTEIN"/>
    <property type="match status" value="1"/>
</dbReference>
<reference evidence="4 5" key="1">
    <citation type="journal article" date="2014" name="Genome Announc.">
        <title>Draft Genome Sequence of the Antitrypanosomally Active Sponge-Associated Bacterium Actinokineospora sp. Strain EG49.</title>
        <authorList>
            <person name="Harjes J."/>
            <person name="Ryu T."/>
            <person name="Abdelmohsen U.R."/>
            <person name="Moitinho-Silva L."/>
            <person name="Horn H."/>
            <person name="Ravasi T."/>
            <person name="Hentschel U."/>
        </authorList>
    </citation>
    <scope>NUCLEOTIDE SEQUENCE [LARGE SCALE GENOMIC DNA]</scope>
    <source>
        <strain evidence="4 5">EG49</strain>
    </source>
</reference>
<accession>W7IV58</accession>
<dbReference type="InterPro" id="IPR001647">
    <property type="entry name" value="HTH_TetR"/>
</dbReference>
<dbReference type="GO" id="GO:0000976">
    <property type="term" value="F:transcription cis-regulatory region binding"/>
    <property type="evidence" value="ECO:0007669"/>
    <property type="project" value="TreeGrafter"/>
</dbReference>
<dbReference type="Pfam" id="PF00440">
    <property type="entry name" value="TetR_N"/>
    <property type="match status" value="1"/>
</dbReference>
<dbReference type="PANTHER" id="PTHR30055">
    <property type="entry name" value="HTH-TYPE TRANSCRIPTIONAL REGULATOR RUTR"/>
    <property type="match status" value="1"/>
</dbReference>
<evidence type="ECO:0000313" key="5">
    <source>
        <dbReference type="Proteomes" id="UP000019277"/>
    </source>
</evidence>
<evidence type="ECO:0000256" key="2">
    <source>
        <dbReference type="PROSITE-ProRule" id="PRU00335"/>
    </source>
</evidence>
<protein>
    <submittedName>
        <fullName evidence="4">Transcriptional regulator, TetR family</fullName>
    </submittedName>
</protein>
<keyword evidence="5" id="KW-1185">Reference proteome</keyword>
<feature type="DNA-binding region" description="H-T-H motif" evidence="2">
    <location>
        <begin position="18"/>
        <end position="37"/>
    </location>
</feature>
<dbReference type="AlphaFoldDB" id="W7IV58"/>
<proteinExistence type="predicted"/>
<comment type="caution">
    <text evidence="4">The sequence shown here is derived from an EMBL/GenBank/DDBJ whole genome shotgun (WGS) entry which is preliminary data.</text>
</comment>
<dbReference type="InterPro" id="IPR036271">
    <property type="entry name" value="Tet_transcr_reg_TetR-rel_C_sf"/>
</dbReference>
<dbReference type="PRINTS" id="PR00455">
    <property type="entry name" value="HTHTETR"/>
</dbReference>
<keyword evidence="1 2" id="KW-0238">DNA-binding</keyword>
<dbReference type="Proteomes" id="UP000019277">
    <property type="component" value="Unassembled WGS sequence"/>
</dbReference>
<dbReference type="PROSITE" id="PS50977">
    <property type="entry name" value="HTH_TETR_2"/>
    <property type="match status" value="1"/>
</dbReference>
<evidence type="ECO:0000259" key="3">
    <source>
        <dbReference type="PROSITE" id="PS50977"/>
    </source>
</evidence>
<dbReference type="STRING" id="909613.UO65_0381"/>
<dbReference type="GO" id="GO:0003700">
    <property type="term" value="F:DNA-binding transcription factor activity"/>
    <property type="evidence" value="ECO:0007669"/>
    <property type="project" value="TreeGrafter"/>
</dbReference>
<dbReference type="SUPFAM" id="SSF48498">
    <property type="entry name" value="Tetracyclin repressor-like, C-terminal domain"/>
    <property type="match status" value="1"/>
</dbReference>
<dbReference type="SUPFAM" id="SSF46689">
    <property type="entry name" value="Homeodomain-like"/>
    <property type="match status" value="1"/>
</dbReference>
<name>W7IV58_9PSEU</name>
<feature type="domain" description="HTH tetR-type" evidence="3">
    <location>
        <begin position="1"/>
        <end position="55"/>
    </location>
</feature>
<dbReference type="EMBL" id="AYXG01000016">
    <property type="protein sequence ID" value="EWC64258.1"/>
    <property type="molecule type" value="Genomic_DNA"/>
</dbReference>
<dbReference type="eggNOG" id="COG1309">
    <property type="taxonomic scope" value="Bacteria"/>
</dbReference>
<dbReference type="InterPro" id="IPR050109">
    <property type="entry name" value="HTH-type_TetR-like_transc_reg"/>
</dbReference>
<dbReference type="InterPro" id="IPR009057">
    <property type="entry name" value="Homeodomain-like_sf"/>
</dbReference>
<dbReference type="Gene3D" id="1.10.357.10">
    <property type="entry name" value="Tetracycline Repressor, domain 2"/>
    <property type="match status" value="1"/>
</dbReference>
<evidence type="ECO:0000256" key="1">
    <source>
        <dbReference type="ARBA" id="ARBA00023125"/>
    </source>
</evidence>